<keyword evidence="2" id="KW-1185">Reference proteome</keyword>
<gene>
    <name evidence="1" type="primary">rdfA</name>
    <name evidence="1" type="ORF">ACFQE6_28300</name>
</gene>
<protein>
    <submittedName>
        <fullName evidence="1">Rod-determining factor RdfA</fullName>
    </submittedName>
</protein>
<accession>A0ABD5SV45</accession>
<dbReference type="RefSeq" id="WP_337959497.1">
    <property type="nucleotide sequence ID" value="NZ_JAQIVI010000618.1"/>
</dbReference>
<dbReference type="AlphaFoldDB" id="A0ABD5SV45"/>
<evidence type="ECO:0000313" key="1">
    <source>
        <dbReference type="EMBL" id="MFC6768772.1"/>
    </source>
</evidence>
<reference evidence="1 2" key="1">
    <citation type="journal article" date="2019" name="Int. J. Syst. Evol. Microbiol.">
        <title>The Global Catalogue of Microorganisms (GCM) 10K type strain sequencing project: providing services to taxonomists for standard genome sequencing and annotation.</title>
        <authorList>
            <consortium name="The Broad Institute Genomics Platform"/>
            <consortium name="The Broad Institute Genome Sequencing Center for Infectious Disease"/>
            <person name="Wu L."/>
            <person name="Ma J."/>
        </authorList>
    </citation>
    <scope>NUCLEOTIDE SEQUENCE [LARGE SCALE GENOMIC DNA]</scope>
    <source>
        <strain evidence="1 2">LMG 29247</strain>
    </source>
</reference>
<dbReference type="Proteomes" id="UP001596383">
    <property type="component" value="Unassembled WGS sequence"/>
</dbReference>
<sequence>MSADDSQACKVDRVCERWGLDDIDAKLRDRRQNSDASLRDLEAYFNQRVLEAAMRDARAEIIEGEVENTYYLLTADDVSSGSKIEVNDRLRRSGVDPEAVTSDFVSYQTIRTHLQECLGVDTSYEPNVTTSDAKNTVFKLLSRTEVITERTINRLRSAGHVAISDVDVTLSLRIACTKCGEEYTFSRLLERGRCNCASDVEK</sequence>
<dbReference type="Pfam" id="PF21811">
    <property type="entry name" value="RdfA"/>
    <property type="match status" value="1"/>
</dbReference>
<organism evidence="1 2">
    <name type="scientific">Natrinema soli</name>
    <dbReference type="NCBI Taxonomy" id="1930624"/>
    <lineage>
        <taxon>Archaea</taxon>
        <taxon>Methanobacteriati</taxon>
        <taxon>Methanobacteriota</taxon>
        <taxon>Stenosarchaea group</taxon>
        <taxon>Halobacteria</taxon>
        <taxon>Halobacteriales</taxon>
        <taxon>Natrialbaceae</taxon>
        <taxon>Natrinema</taxon>
    </lineage>
</organism>
<name>A0ABD5SV45_9EURY</name>
<evidence type="ECO:0000313" key="2">
    <source>
        <dbReference type="Proteomes" id="UP001596383"/>
    </source>
</evidence>
<proteinExistence type="predicted"/>
<comment type="caution">
    <text evidence="1">The sequence shown here is derived from an EMBL/GenBank/DDBJ whole genome shotgun (WGS) entry which is preliminary data.</text>
</comment>
<dbReference type="InterPro" id="IPR048925">
    <property type="entry name" value="RdfA"/>
</dbReference>
<dbReference type="EMBL" id="JBHSWV010000618">
    <property type="protein sequence ID" value="MFC6768772.1"/>
    <property type="molecule type" value="Genomic_DNA"/>
</dbReference>